<name>A0ABR2C8F1_9ROSI</name>
<proteinExistence type="predicted"/>
<gene>
    <name evidence="2" type="ORF">V6N12_001186</name>
</gene>
<keyword evidence="3" id="KW-1185">Reference proteome</keyword>
<evidence type="ECO:0000313" key="3">
    <source>
        <dbReference type="Proteomes" id="UP001472677"/>
    </source>
</evidence>
<evidence type="ECO:0000256" key="1">
    <source>
        <dbReference type="SAM" id="MobiDB-lite"/>
    </source>
</evidence>
<dbReference type="Proteomes" id="UP001472677">
    <property type="component" value="Unassembled WGS sequence"/>
</dbReference>
<dbReference type="Pfam" id="PF05056">
    <property type="entry name" value="DUF674"/>
    <property type="match status" value="1"/>
</dbReference>
<sequence>MFATSSSSSSSSSSGPCASPSPRTVSLLLMISPKFNRLLFAASGKEFVDFLFYIMSLPVGTVMRLLGKQGTAGCIGNIYGSIENLDSSMLLKPILTSYLGNAAFLLPSMESSTHTNLYKCHSCSCLNVAVVPGSRCPTNGHNQNLTFVNPTNKDLNSGDDGGSMLLMVVEEKVVAVGVNECVELLRASMQSKAVLSAVFKLNYFILQTETLEFL</sequence>
<protein>
    <submittedName>
        <fullName evidence="2">Uncharacterized protein</fullName>
    </submittedName>
</protein>
<organism evidence="2 3">
    <name type="scientific">Hibiscus sabdariffa</name>
    <name type="common">roselle</name>
    <dbReference type="NCBI Taxonomy" id="183260"/>
    <lineage>
        <taxon>Eukaryota</taxon>
        <taxon>Viridiplantae</taxon>
        <taxon>Streptophyta</taxon>
        <taxon>Embryophyta</taxon>
        <taxon>Tracheophyta</taxon>
        <taxon>Spermatophyta</taxon>
        <taxon>Magnoliopsida</taxon>
        <taxon>eudicotyledons</taxon>
        <taxon>Gunneridae</taxon>
        <taxon>Pentapetalae</taxon>
        <taxon>rosids</taxon>
        <taxon>malvids</taxon>
        <taxon>Malvales</taxon>
        <taxon>Malvaceae</taxon>
        <taxon>Malvoideae</taxon>
        <taxon>Hibiscus</taxon>
    </lineage>
</organism>
<reference evidence="2 3" key="1">
    <citation type="journal article" date="2024" name="G3 (Bethesda)">
        <title>Genome assembly of Hibiscus sabdariffa L. provides insights into metabolisms of medicinal natural products.</title>
        <authorList>
            <person name="Kim T."/>
        </authorList>
    </citation>
    <scope>NUCLEOTIDE SEQUENCE [LARGE SCALE GENOMIC DNA]</scope>
    <source>
        <strain evidence="2">TK-2024</strain>
        <tissue evidence="2">Old leaves</tissue>
    </source>
</reference>
<dbReference type="InterPro" id="IPR007750">
    <property type="entry name" value="DUF674"/>
</dbReference>
<dbReference type="PANTHER" id="PTHR33103:SF110">
    <property type="entry name" value="DUF674 FAMILY PROTEIN"/>
    <property type="match status" value="1"/>
</dbReference>
<accession>A0ABR2C8F1</accession>
<evidence type="ECO:0000313" key="2">
    <source>
        <dbReference type="EMBL" id="KAK8515021.1"/>
    </source>
</evidence>
<feature type="region of interest" description="Disordered" evidence="1">
    <location>
        <begin position="1"/>
        <end position="20"/>
    </location>
</feature>
<comment type="caution">
    <text evidence="2">The sequence shown here is derived from an EMBL/GenBank/DDBJ whole genome shotgun (WGS) entry which is preliminary data.</text>
</comment>
<dbReference type="PANTHER" id="PTHR33103">
    <property type="entry name" value="OS01G0153900 PROTEIN"/>
    <property type="match status" value="1"/>
</dbReference>
<feature type="compositionally biased region" description="Low complexity" evidence="1">
    <location>
        <begin position="1"/>
        <end position="14"/>
    </location>
</feature>
<dbReference type="EMBL" id="JBBPBM010000065">
    <property type="protein sequence ID" value="KAK8515021.1"/>
    <property type="molecule type" value="Genomic_DNA"/>
</dbReference>